<evidence type="ECO:0000313" key="8">
    <source>
        <dbReference type="EMBL" id="RRS02703.1"/>
    </source>
</evidence>
<evidence type="ECO:0000256" key="7">
    <source>
        <dbReference type="ARBA" id="ARBA00059247"/>
    </source>
</evidence>
<dbReference type="InterPro" id="IPR050155">
    <property type="entry name" value="HAD-like_hydrolase_sf"/>
</dbReference>
<dbReference type="EMBL" id="RSED01000019">
    <property type="protein sequence ID" value="RRS02703.1"/>
    <property type="molecule type" value="Genomic_DNA"/>
</dbReference>
<dbReference type="InterPro" id="IPR023198">
    <property type="entry name" value="PGP-like_dom2"/>
</dbReference>
<dbReference type="PRINTS" id="PR00413">
    <property type="entry name" value="HADHALOGNASE"/>
</dbReference>
<reference evidence="8 9" key="1">
    <citation type="submission" date="2018-12" db="EMBL/GenBank/DDBJ databases">
        <title>The whole draft genome of Aquabacterium sp. SJQ9.</title>
        <authorList>
            <person name="Sun L."/>
            <person name="Gao X."/>
            <person name="Chen W."/>
            <person name="Huang K."/>
        </authorList>
    </citation>
    <scope>NUCLEOTIDE SEQUENCE [LARGE SCALE GENOMIC DNA]</scope>
    <source>
        <strain evidence="8 9">SJQ9</strain>
    </source>
</reference>
<keyword evidence="9" id="KW-1185">Reference proteome</keyword>
<dbReference type="FunFam" id="3.40.50.1000:FF:000022">
    <property type="entry name" value="Phosphoglycolate phosphatase"/>
    <property type="match status" value="1"/>
</dbReference>
<organism evidence="8 9">
    <name type="scientific">Aquabacterium soli</name>
    <dbReference type="NCBI Taxonomy" id="2493092"/>
    <lineage>
        <taxon>Bacteria</taxon>
        <taxon>Pseudomonadati</taxon>
        <taxon>Pseudomonadota</taxon>
        <taxon>Betaproteobacteria</taxon>
        <taxon>Burkholderiales</taxon>
        <taxon>Aquabacterium</taxon>
    </lineage>
</organism>
<dbReference type="SFLD" id="SFLDS00003">
    <property type="entry name" value="Haloacid_Dehalogenase"/>
    <property type="match status" value="1"/>
</dbReference>
<gene>
    <name evidence="8" type="ORF">EIP75_19155</name>
</gene>
<dbReference type="Gene3D" id="3.40.50.1000">
    <property type="entry name" value="HAD superfamily/HAD-like"/>
    <property type="match status" value="1"/>
</dbReference>
<dbReference type="GO" id="GO:0008967">
    <property type="term" value="F:phosphoglycolate phosphatase activity"/>
    <property type="evidence" value="ECO:0007669"/>
    <property type="project" value="UniProtKB-EC"/>
</dbReference>
<dbReference type="InterPro" id="IPR041492">
    <property type="entry name" value="HAD_2"/>
</dbReference>
<evidence type="ECO:0000256" key="6">
    <source>
        <dbReference type="ARBA" id="ARBA00022567"/>
    </source>
</evidence>
<comment type="subunit">
    <text evidence="4">Homotrimer.</text>
</comment>
<comment type="similarity">
    <text evidence="3">Belongs to the HAD-like hydrolase superfamily. CbbY/CbbZ/Gph/YieH family.</text>
</comment>
<dbReference type="GO" id="GO:0006281">
    <property type="term" value="P:DNA repair"/>
    <property type="evidence" value="ECO:0007669"/>
    <property type="project" value="TreeGrafter"/>
</dbReference>
<dbReference type="PANTHER" id="PTHR43434">
    <property type="entry name" value="PHOSPHOGLYCOLATE PHOSPHATASE"/>
    <property type="match status" value="1"/>
</dbReference>
<comment type="caution">
    <text evidence="8">The sequence shown here is derived from an EMBL/GenBank/DDBJ whole genome shotgun (WGS) entry which is preliminary data.</text>
</comment>
<sequence length="241" mass="25540">MTDPCPGNAVPHSVRLITFDLDGTLVDTASEIAEAANRTLAQTGLPRRALPDVTRLIGHGTRELMRGLLAQAVEAGDARAEDVDFEAIMQCFEGHYHDTTGTDSRLYPGCLEGLTRLRDAGIQMACVTNKEHRFAVRVLQATGLSAFFRLVVGGDSLAQKKPHAAVIQYCLDALAVPQSQAAHLGDSSIDVDTARRAGVAAWAVPYGYNGGMPIEASHPDVLFPGIDAVADHVLSVAAKAA</sequence>
<evidence type="ECO:0000256" key="5">
    <source>
        <dbReference type="ARBA" id="ARBA00013078"/>
    </source>
</evidence>
<dbReference type="Proteomes" id="UP000269265">
    <property type="component" value="Unassembled WGS sequence"/>
</dbReference>
<dbReference type="OrthoDB" id="9807630at2"/>
<dbReference type="GO" id="GO:0019253">
    <property type="term" value="P:reductive pentose-phosphate cycle"/>
    <property type="evidence" value="ECO:0007669"/>
    <property type="project" value="UniProtKB-KW"/>
</dbReference>
<comment type="function">
    <text evidence="7">Specifically catalyzes the dephosphorylation of 2-phosphoglycolate. Is involved in the dissimilation of the intracellular 2-phosphoglycolate formed during the DNA repair of 3'-phosphoglycolate ends, a major class of DNA lesions induced by oxidative stress.</text>
</comment>
<comment type="catalytic activity">
    <reaction evidence="1">
        <text>2-phosphoglycolate + H2O = glycolate + phosphate</text>
        <dbReference type="Rhea" id="RHEA:14369"/>
        <dbReference type="ChEBI" id="CHEBI:15377"/>
        <dbReference type="ChEBI" id="CHEBI:29805"/>
        <dbReference type="ChEBI" id="CHEBI:43474"/>
        <dbReference type="ChEBI" id="CHEBI:58033"/>
        <dbReference type="EC" id="3.1.3.18"/>
    </reaction>
</comment>
<dbReference type="EC" id="3.1.3.18" evidence="5"/>
<proteinExistence type="inferred from homology"/>
<accession>A0A426V712</accession>
<dbReference type="Gene3D" id="1.10.150.240">
    <property type="entry name" value="Putative phosphatase, domain 2"/>
    <property type="match status" value="1"/>
</dbReference>
<evidence type="ECO:0000256" key="3">
    <source>
        <dbReference type="ARBA" id="ARBA00006171"/>
    </source>
</evidence>
<dbReference type="Pfam" id="PF13419">
    <property type="entry name" value="HAD_2"/>
    <property type="match status" value="1"/>
</dbReference>
<name>A0A426V712_9BURK</name>
<protein>
    <recommendedName>
        <fullName evidence="5">phosphoglycolate phosphatase</fullName>
        <ecNumber evidence="5">3.1.3.18</ecNumber>
    </recommendedName>
</protein>
<dbReference type="RefSeq" id="WP_125244897.1">
    <property type="nucleotide sequence ID" value="NZ_RSED01000019.1"/>
</dbReference>
<dbReference type="SFLD" id="SFLDG01129">
    <property type="entry name" value="C1.5:_HAD__Beta-PGM__Phosphata"/>
    <property type="match status" value="1"/>
</dbReference>
<dbReference type="PANTHER" id="PTHR43434:SF1">
    <property type="entry name" value="PHOSPHOGLYCOLATE PHOSPHATASE"/>
    <property type="match status" value="1"/>
</dbReference>
<evidence type="ECO:0000256" key="4">
    <source>
        <dbReference type="ARBA" id="ARBA00011233"/>
    </source>
</evidence>
<evidence type="ECO:0000256" key="2">
    <source>
        <dbReference type="ARBA" id="ARBA00004818"/>
    </source>
</evidence>
<evidence type="ECO:0000256" key="1">
    <source>
        <dbReference type="ARBA" id="ARBA00000830"/>
    </source>
</evidence>
<dbReference type="InterPro" id="IPR006439">
    <property type="entry name" value="HAD-SF_hydro_IA"/>
</dbReference>
<dbReference type="SUPFAM" id="SSF56784">
    <property type="entry name" value="HAD-like"/>
    <property type="match status" value="1"/>
</dbReference>
<dbReference type="GO" id="GO:0005829">
    <property type="term" value="C:cytosol"/>
    <property type="evidence" value="ECO:0007669"/>
    <property type="project" value="TreeGrafter"/>
</dbReference>
<dbReference type="InterPro" id="IPR023214">
    <property type="entry name" value="HAD_sf"/>
</dbReference>
<evidence type="ECO:0000313" key="9">
    <source>
        <dbReference type="Proteomes" id="UP000269265"/>
    </source>
</evidence>
<dbReference type="SFLD" id="SFLDG01135">
    <property type="entry name" value="C1.5.6:_HAD__Beta-PGM__Phospha"/>
    <property type="match status" value="1"/>
</dbReference>
<dbReference type="NCBIfam" id="TIGR01549">
    <property type="entry name" value="HAD-SF-IA-v1"/>
    <property type="match status" value="1"/>
</dbReference>
<dbReference type="AlphaFoldDB" id="A0A426V712"/>
<keyword evidence="8" id="KW-0378">Hydrolase</keyword>
<keyword evidence="6" id="KW-0113">Calvin cycle</keyword>
<comment type="pathway">
    <text evidence="2">Organic acid metabolism; glycolate biosynthesis; glycolate from 2-phosphoglycolate: step 1/1.</text>
</comment>
<dbReference type="InterPro" id="IPR036412">
    <property type="entry name" value="HAD-like_sf"/>
</dbReference>